<protein>
    <submittedName>
        <fullName evidence="2">Uncharacterized protein</fullName>
    </submittedName>
</protein>
<name>A0A2C6M6S2_9FIRM</name>
<comment type="caution">
    <text evidence="2">The sequence shown here is derived from an EMBL/GenBank/DDBJ whole genome shotgun (WGS) entry which is preliminary data.</text>
</comment>
<evidence type="ECO:0000256" key="1">
    <source>
        <dbReference type="SAM" id="Coils"/>
    </source>
</evidence>
<dbReference type="Proteomes" id="UP000222564">
    <property type="component" value="Unassembled WGS sequence"/>
</dbReference>
<evidence type="ECO:0000313" key="2">
    <source>
        <dbReference type="EMBL" id="PHJ36699.1"/>
    </source>
</evidence>
<dbReference type="AlphaFoldDB" id="A0A2C6M6S2"/>
<gene>
    <name evidence="2" type="ORF">P378_20790</name>
</gene>
<dbReference type="EMBL" id="AWQQ01000158">
    <property type="protein sequence ID" value="PHJ36699.1"/>
    <property type="molecule type" value="Genomic_DNA"/>
</dbReference>
<feature type="coiled-coil region" evidence="1">
    <location>
        <begin position="4"/>
        <end position="31"/>
    </location>
</feature>
<accession>A0A2C6M6S2</accession>
<keyword evidence="3" id="KW-1185">Reference proteome</keyword>
<sequence length="93" mass="10788">MTDQERENYLIEALQRKLNELKNTAHFGEHVEEEHRHGPEFQRGLAAGFVSGLGFATRLLAADKKVCSKVLKLLEEYNDWAQDFNRRGRRDST</sequence>
<evidence type="ECO:0000313" key="3">
    <source>
        <dbReference type="Proteomes" id="UP000222564"/>
    </source>
</evidence>
<organism evidence="2 3">
    <name type="scientific">Desulforamulus profundi</name>
    <dbReference type="NCBI Taxonomy" id="1383067"/>
    <lineage>
        <taxon>Bacteria</taxon>
        <taxon>Bacillati</taxon>
        <taxon>Bacillota</taxon>
        <taxon>Clostridia</taxon>
        <taxon>Eubacteriales</taxon>
        <taxon>Peptococcaceae</taxon>
        <taxon>Desulforamulus</taxon>
    </lineage>
</organism>
<keyword evidence="1" id="KW-0175">Coiled coil</keyword>
<proteinExistence type="predicted"/>
<dbReference type="OrthoDB" id="1787141at2"/>
<reference evidence="2 3" key="1">
    <citation type="submission" date="2013-09" db="EMBL/GenBank/DDBJ databases">
        <title>Biodegradation of hydrocarbons in the deep terrestrial subsurface : characterization of a microbial consortium composed of two Desulfotomaculum species originating from a deep geological formation.</title>
        <authorList>
            <person name="Aullo T."/>
            <person name="Berlendis S."/>
            <person name="Lascourreges J.-F."/>
            <person name="Dessort D."/>
            <person name="Saint-Laurent S."/>
            <person name="Schraauwers B."/>
            <person name="Mas J."/>
            <person name="Magot M."/>
            <person name="Ranchou-Peyruse A."/>
        </authorList>
    </citation>
    <scope>NUCLEOTIDE SEQUENCE [LARGE SCALE GENOMIC DNA]</scope>
    <source>
        <strain evidence="2 3">Bs107</strain>
    </source>
</reference>